<protein>
    <submittedName>
        <fullName evidence="2">4Fe-4S ferredoxin</fullName>
    </submittedName>
</protein>
<gene>
    <name evidence="2" type="ORF">ABH15_09585</name>
</gene>
<dbReference type="OrthoDB" id="15347at2157"/>
<dbReference type="RefSeq" id="WP_128694122.1">
    <property type="nucleotide sequence ID" value="NZ_LHQS01000002.1"/>
</dbReference>
<dbReference type="EMBL" id="LHQS01000002">
    <property type="protein sequence ID" value="RXE56349.1"/>
    <property type="molecule type" value="Genomic_DNA"/>
</dbReference>
<feature type="domain" description="4Fe-4S ferredoxin-type" evidence="1">
    <location>
        <begin position="34"/>
        <end position="63"/>
    </location>
</feature>
<dbReference type="InterPro" id="IPR052911">
    <property type="entry name" value="Corrinoid_activation_enz"/>
</dbReference>
<dbReference type="PROSITE" id="PS51379">
    <property type="entry name" value="4FE4S_FER_2"/>
    <property type="match status" value="2"/>
</dbReference>
<dbReference type="SUPFAM" id="SSF54862">
    <property type="entry name" value="4Fe-4S ferredoxins"/>
    <property type="match status" value="1"/>
</dbReference>
<evidence type="ECO:0000259" key="1">
    <source>
        <dbReference type="PROSITE" id="PS51379"/>
    </source>
</evidence>
<dbReference type="PANTHER" id="PTHR42895">
    <property type="entry name" value="IRON-SULFUR CLUSTER-BINDING PROTEIN-RELATED"/>
    <property type="match status" value="1"/>
</dbReference>
<dbReference type="Pfam" id="PF13237">
    <property type="entry name" value="Fer4_10"/>
    <property type="match status" value="1"/>
</dbReference>
<comment type="caution">
    <text evidence="2">The sequence shown here is derived from an EMBL/GenBank/DDBJ whole genome shotgun (WGS) entry which is preliminary data.</text>
</comment>
<accession>A0A498H0A7</accession>
<keyword evidence="3" id="KW-1185">Reference proteome</keyword>
<dbReference type="PANTHER" id="PTHR42895:SF1">
    <property type="entry name" value="IRON-SULFUR CLUSTER PROTEIN"/>
    <property type="match status" value="1"/>
</dbReference>
<dbReference type="InterPro" id="IPR017900">
    <property type="entry name" value="4Fe4S_Fe_S_CS"/>
</dbReference>
<dbReference type="PROSITE" id="PS00198">
    <property type="entry name" value="4FE4S_FER_1"/>
    <property type="match status" value="1"/>
</dbReference>
<evidence type="ECO:0000313" key="2">
    <source>
        <dbReference type="EMBL" id="RXE56349.1"/>
    </source>
</evidence>
<organism evidence="2 3">
    <name type="scientific">Methanoculleus taiwanensis</name>
    <dbReference type="NCBI Taxonomy" id="1550565"/>
    <lineage>
        <taxon>Archaea</taxon>
        <taxon>Methanobacteriati</taxon>
        <taxon>Methanobacteriota</taxon>
        <taxon>Stenosarchaea group</taxon>
        <taxon>Methanomicrobia</taxon>
        <taxon>Methanomicrobiales</taxon>
        <taxon>Methanomicrobiaceae</taxon>
        <taxon>Methanoculleus</taxon>
    </lineage>
</organism>
<dbReference type="Gene3D" id="3.30.70.20">
    <property type="match status" value="1"/>
</dbReference>
<dbReference type="Proteomes" id="UP000290932">
    <property type="component" value="Unassembled WGS sequence"/>
</dbReference>
<evidence type="ECO:0000313" key="3">
    <source>
        <dbReference type="Proteomes" id="UP000290932"/>
    </source>
</evidence>
<reference evidence="2 3" key="1">
    <citation type="journal article" date="2015" name="Int. J. Syst. Evol. Microbiol.">
        <title>Methanoculleus taiwanensis sp. nov., a methanogen isolated from deep marine sediment at the deformation front area near Taiwan.</title>
        <authorList>
            <person name="Weng C.Y."/>
            <person name="Chen S.C."/>
            <person name="Lai M.C."/>
            <person name="Wu S.Y."/>
            <person name="Lin S."/>
            <person name="Yang T.F."/>
            <person name="Chen P.C."/>
        </authorList>
    </citation>
    <scope>NUCLEOTIDE SEQUENCE [LARGE SCALE GENOMIC DNA]</scope>
    <source>
        <strain evidence="2 3">CYW4</strain>
    </source>
</reference>
<dbReference type="AlphaFoldDB" id="A0A498H0A7"/>
<sequence length="278" mass="30370">MKRKIIEIDEERCTGCGVCIPDCPEGALQIIDGKARLVSDLFCDGLGACIGTCPEGAIAVVEREAVPYDEKAVMGRIVPQGEAVIRAHLEHLLGHGEEGLYRQALEYLHENNIPIPEHTAASAPAACPGSAARSIAGPRTGEQVTRVASELRQWPIQLRLQNPAAAYFDDADLLISGDCVPFAYAEFHREFLRGKVAIIFCPKLDADIEEYIAKLAAILSQHTIRSVTVLHMEVPCCSGVRSILDQAMQRSGKEIPVREYTVTLQGEVVEGGMARRRR</sequence>
<feature type="domain" description="4Fe-4S ferredoxin-type" evidence="1">
    <location>
        <begin position="4"/>
        <end position="33"/>
    </location>
</feature>
<name>A0A498H0A7_9EURY</name>
<dbReference type="InterPro" id="IPR017896">
    <property type="entry name" value="4Fe4S_Fe-S-bd"/>
</dbReference>
<proteinExistence type="predicted"/>
<dbReference type="GO" id="GO:0016491">
    <property type="term" value="F:oxidoreductase activity"/>
    <property type="evidence" value="ECO:0007669"/>
    <property type="project" value="UniProtKB-ARBA"/>
</dbReference>